<organism evidence="10 11">
    <name type="scientific">Pristionchus entomophagus</name>
    <dbReference type="NCBI Taxonomy" id="358040"/>
    <lineage>
        <taxon>Eukaryota</taxon>
        <taxon>Metazoa</taxon>
        <taxon>Ecdysozoa</taxon>
        <taxon>Nematoda</taxon>
        <taxon>Chromadorea</taxon>
        <taxon>Rhabditida</taxon>
        <taxon>Rhabditina</taxon>
        <taxon>Diplogasteromorpha</taxon>
        <taxon>Diplogasteroidea</taxon>
        <taxon>Neodiplogasteridae</taxon>
        <taxon>Pristionchus</taxon>
    </lineage>
</organism>
<dbReference type="FunFam" id="3.30.160.60:FF:001669">
    <property type="entry name" value="Uncharacterized protein, isoform B"/>
    <property type="match status" value="1"/>
</dbReference>
<dbReference type="Pfam" id="PF00096">
    <property type="entry name" value="zf-C2H2"/>
    <property type="match status" value="2"/>
</dbReference>
<evidence type="ECO:0000313" key="10">
    <source>
        <dbReference type="EMBL" id="GMT07763.1"/>
    </source>
</evidence>
<dbReference type="Proteomes" id="UP001432027">
    <property type="component" value="Unassembled WGS sequence"/>
</dbReference>
<evidence type="ECO:0000256" key="8">
    <source>
        <dbReference type="SAM" id="MobiDB-lite"/>
    </source>
</evidence>
<keyword evidence="5" id="KW-0862">Zinc</keyword>
<dbReference type="InterPro" id="IPR013087">
    <property type="entry name" value="Znf_C2H2_type"/>
</dbReference>
<feature type="compositionally biased region" description="Low complexity" evidence="8">
    <location>
        <begin position="322"/>
        <end position="338"/>
    </location>
</feature>
<feature type="domain" description="C2H2-type" evidence="9">
    <location>
        <begin position="176"/>
        <end position="203"/>
    </location>
</feature>
<reference evidence="10" key="1">
    <citation type="submission" date="2023-10" db="EMBL/GenBank/DDBJ databases">
        <title>Genome assembly of Pristionchus species.</title>
        <authorList>
            <person name="Yoshida K."/>
            <person name="Sommer R.J."/>
        </authorList>
    </citation>
    <scope>NUCLEOTIDE SEQUENCE</scope>
    <source>
        <strain evidence="10">RS0144</strain>
    </source>
</reference>
<sequence>MDNNCCAECGYTTTNMLAFTSHITQHEEDQKTVKTEWSSVAELLSPTSSPPLSSALSMSEADQIKRLRLLSNLPPLDGLMTAPSSNGSDEEKMICSSSSSSGSVSPNEGEITTITAAAQLLLAKTQEQVQMPLTSATVKKSNKAMHVCPHCNFTTFMSQHMKSHLEAHERHQGQMYQCDICQMQFSQKANMHRHRMRHSGVKPYECRYCKKRFFRKDQMQEHSMTHIKTGADFDCPVAGCPLQFGQHSVLRAHLDEAHQITSGTPASCKRCSLLFSNSRRLLLHYQTKHDEGDTSGINVTEYSECGDESSPTSSPPKKRRASLAPSAPSTPATLPTMMPTPAFIPTSAASFFGGGGAAPSLLPAAAAAAAAAAAVNPMALLQARLEEMAKMYSLQQQVAAAHQVAAAAAAAQQQQPFQNGLLAPKLERYSPDSEGSTMSNEDLLLVLSNQAQTSLFGMHDSKSIWPSATESVSNMTATASDDASVHSPSVDSNHSATELDEDLAKEQQECTHCDISFKDKTLYLLHKGLHSELEPWKCNLCGHNCGDKYMFTTHVISVDHSV</sequence>
<proteinExistence type="predicted"/>
<feature type="region of interest" description="Disordered" evidence="8">
    <location>
        <begin position="475"/>
        <end position="503"/>
    </location>
</feature>
<feature type="region of interest" description="Disordered" evidence="8">
    <location>
        <begin position="81"/>
        <end position="108"/>
    </location>
</feature>
<feature type="domain" description="C2H2-type" evidence="9">
    <location>
        <begin position="204"/>
        <end position="226"/>
    </location>
</feature>
<evidence type="ECO:0000256" key="3">
    <source>
        <dbReference type="ARBA" id="ARBA00022737"/>
    </source>
</evidence>
<dbReference type="SUPFAM" id="SSF57667">
    <property type="entry name" value="beta-beta-alpha zinc fingers"/>
    <property type="match status" value="3"/>
</dbReference>
<dbReference type="PROSITE" id="PS50157">
    <property type="entry name" value="ZINC_FINGER_C2H2_2"/>
    <property type="match status" value="3"/>
</dbReference>
<gene>
    <name evidence="10" type="ORF">PENTCL1PPCAC_29937</name>
</gene>
<evidence type="ECO:0000256" key="7">
    <source>
        <dbReference type="PROSITE-ProRule" id="PRU00042"/>
    </source>
</evidence>
<evidence type="ECO:0000256" key="1">
    <source>
        <dbReference type="ARBA" id="ARBA00004123"/>
    </source>
</evidence>
<dbReference type="InterPro" id="IPR050527">
    <property type="entry name" value="Snail/Krueppel_Znf"/>
</dbReference>
<dbReference type="EMBL" id="BTSX01000006">
    <property type="protein sequence ID" value="GMT07763.1"/>
    <property type="molecule type" value="Genomic_DNA"/>
</dbReference>
<feature type="domain" description="C2H2-type" evidence="9">
    <location>
        <begin position="508"/>
        <end position="535"/>
    </location>
</feature>
<dbReference type="PANTHER" id="PTHR24388">
    <property type="entry name" value="ZINC FINGER PROTEIN"/>
    <property type="match status" value="1"/>
</dbReference>
<dbReference type="Gene3D" id="3.30.160.60">
    <property type="entry name" value="Classic Zinc Finger"/>
    <property type="match status" value="4"/>
</dbReference>
<dbReference type="GO" id="GO:0000981">
    <property type="term" value="F:DNA-binding transcription factor activity, RNA polymerase II-specific"/>
    <property type="evidence" value="ECO:0007669"/>
    <property type="project" value="TreeGrafter"/>
</dbReference>
<dbReference type="AlphaFoldDB" id="A0AAV5UNM4"/>
<evidence type="ECO:0000313" key="11">
    <source>
        <dbReference type="Proteomes" id="UP001432027"/>
    </source>
</evidence>
<evidence type="ECO:0000256" key="2">
    <source>
        <dbReference type="ARBA" id="ARBA00022723"/>
    </source>
</evidence>
<dbReference type="FunFam" id="3.30.160.60:FF:003608">
    <property type="entry name" value="Zinc finger and BTB domain-containing 32"/>
    <property type="match status" value="1"/>
</dbReference>
<evidence type="ECO:0000256" key="6">
    <source>
        <dbReference type="ARBA" id="ARBA00023242"/>
    </source>
</evidence>
<comment type="subcellular location">
    <subcellularLocation>
        <location evidence="1">Nucleus</location>
    </subcellularLocation>
</comment>
<dbReference type="GO" id="GO:0008270">
    <property type="term" value="F:zinc ion binding"/>
    <property type="evidence" value="ECO:0007669"/>
    <property type="project" value="UniProtKB-KW"/>
</dbReference>
<protein>
    <recommendedName>
        <fullName evidence="9">C2H2-type domain-containing protein</fullName>
    </recommendedName>
</protein>
<keyword evidence="2" id="KW-0479">Metal-binding</keyword>
<evidence type="ECO:0000256" key="5">
    <source>
        <dbReference type="ARBA" id="ARBA00022833"/>
    </source>
</evidence>
<accession>A0AAV5UNM4</accession>
<dbReference type="GO" id="GO:0000978">
    <property type="term" value="F:RNA polymerase II cis-regulatory region sequence-specific DNA binding"/>
    <property type="evidence" value="ECO:0007669"/>
    <property type="project" value="TreeGrafter"/>
</dbReference>
<dbReference type="PANTHER" id="PTHR24388:SF54">
    <property type="entry name" value="PROTEIN ESCARGOT"/>
    <property type="match status" value="1"/>
</dbReference>
<feature type="region of interest" description="Disordered" evidence="8">
    <location>
        <begin position="289"/>
        <end position="338"/>
    </location>
</feature>
<evidence type="ECO:0000256" key="4">
    <source>
        <dbReference type="ARBA" id="ARBA00022771"/>
    </source>
</evidence>
<dbReference type="InterPro" id="IPR036236">
    <property type="entry name" value="Znf_C2H2_sf"/>
</dbReference>
<dbReference type="GO" id="GO:0005634">
    <property type="term" value="C:nucleus"/>
    <property type="evidence" value="ECO:0007669"/>
    <property type="project" value="UniProtKB-SubCell"/>
</dbReference>
<feature type="compositionally biased region" description="Low complexity" evidence="8">
    <location>
        <begin position="96"/>
        <end position="108"/>
    </location>
</feature>
<dbReference type="SMART" id="SM00355">
    <property type="entry name" value="ZnF_C2H2"/>
    <property type="match status" value="8"/>
</dbReference>
<evidence type="ECO:0000259" key="9">
    <source>
        <dbReference type="PROSITE" id="PS50157"/>
    </source>
</evidence>
<dbReference type="PROSITE" id="PS00028">
    <property type="entry name" value="ZINC_FINGER_C2H2_1"/>
    <property type="match status" value="6"/>
</dbReference>
<keyword evidence="3" id="KW-0677">Repeat</keyword>
<comment type="caution">
    <text evidence="10">The sequence shown here is derived from an EMBL/GenBank/DDBJ whole genome shotgun (WGS) entry which is preliminary data.</text>
</comment>
<feature type="compositionally biased region" description="Polar residues" evidence="8">
    <location>
        <begin position="475"/>
        <end position="496"/>
    </location>
</feature>
<name>A0AAV5UNM4_9BILA</name>
<keyword evidence="4 7" id="KW-0863">Zinc-finger</keyword>
<keyword evidence="6" id="KW-0539">Nucleus</keyword>
<keyword evidence="11" id="KW-1185">Reference proteome</keyword>